<dbReference type="InterPro" id="IPR046341">
    <property type="entry name" value="SET_dom_sf"/>
</dbReference>
<dbReference type="GO" id="GO:0005694">
    <property type="term" value="C:chromosome"/>
    <property type="evidence" value="ECO:0007669"/>
    <property type="project" value="UniProtKB-SubCell"/>
</dbReference>
<dbReference type="Gene3D" id="2.170.270.10">
    <property type="entry name" value="SET domain"/>
    <property type="match status" value="1"/>
</dbReference>
<reference evidence="10 11" key="1">
    <citation type="journal article" date="2024" name="Science">
        <title>Giant polyketide synthase enzymes in the biosynthesis of giant marine polyether toxins.</title>
        <authorList>
            <person name="Fallon T.R."/>
            <person name="Shende V.V."/>
            <person name="Wierzbicki I.H."/>
            <person name="Pendleton A.L."/>
            <person name="Watervoot N.F."/>
            <person name="Auber R.P."/>
            <person name="Gonzalez D.J."/>
            <person name="Wisecaver J.H."/>
            <person name="Moore B.S."/>
        </authorList>
    </citation>
    <scope>NUCLEOTIDE SEQUENCE [LARGE SCALE GENOMIC DNA]</scope>
    <source>
        <strain evidence="10 11">12B1</strain>
    </source>
</reference>
<proteinExistence type="predicted"/>
<organism evidence="10 11">
    <name type="scientific">Prymnesium parvum</name>
    <name type="common">Toxic golden alga</name>
    <dbReference type="NCBI Taxonomy" id="97485"/>
    <lineage>
        <taxon>Eukaryota</taxon>
        <taxon>Haptista</taxon>
        <taxon>Haptophyta</taxon>
        <taxon>Prymnesiophyceae</taxon>
        <taxon>Prymnesiales</taxon>
        <taxon>Prymnesiaceae</taxon>
        <taxon>Prymnesium</taxon>
    </lineage>
</organism>
<evidence type="ECO:0000256" key="7">
    <source>
        <dbReference type="ARBA" id="ARBA00022833"/>
    </source>
</evidence>
<evidence type="ECO:0000259" key="8">
    <source>
        <dbReference type="PROSITE" id="PS50280"/>
    </source>
</evidence>
<dbReference type="SUPFAM" id="SSF82199">
    <property type="entry name" value="SET domain"/>
    <property type="match status" value="1"/>
</dbReference>
<dbReference type="AlphaFoldDB" id="A0AB34J4A9"/>
<comment type="caution">
    <text evidence="10">The sequence shown here is derived from an EMBL/GenBank/DDBJ whole genome shotgun (WGS) entry which is preliminary data.</text>
</comment>
<keyword evidence="7" id="KW-0862">Zinc</keyword>
<evidence type="ECO:0000256" key="3">
    <source>
        <dbReference type="ARBA" id="ARBA00022603"/>
    </source>
</evidence>
<name>A0AB34J4A9_PRYPA</name>
<dbReference type="SMART" id="SM00317">
    <property type="entry name" value="SET"/>
    <property type="match status" value="1"/>
</dbReference>
<evidence type="ECO:0000259" key="9">
    <source>
        <dbReference type="PROSITE" id="PS50867"/>
    </source>
</evidence>
<keyword evidence="5" id="KW-0949">S-adenosyl-L-methionine</keyword>
<comment type="subcellular location">
    <subcellularLocation>
        <location evidence="1">Chromosome</location>
    </subcellularLocation>
</comment>
<dbReference type="GO" id="GO:0008270">
    <property type="term" value="F:zinc ion binding"/>
    <property type="evidence" value="ECO:0007669"/>
    <property type="project" value="InterPro"/>
</dbReference>
<keyword evidence="6" id="KW-0479">Metal-binding</keyword>
<dbReference type="Pfam" id="PF05033">
    <property type="entry name" value="Pre-SET"/>
    <property type="match status" value="1"/>
</dbReference>
<dbReference type="InterPro" id="IPR001214">
    <property type="entry name" value="SET_dom"/>
</dbReference>
<evidence type="ECO:0000256" key="2">
    <source>
        <dbReference type="ARBA" id="ARBA00022454"/>
    </source>
</evidence>
<keyword evidence="11" id="KW-1185">Reference proteome</keyword>
<dbReference type="PROSITE" id="PS50867">
    <property type="entry name" value="PRE_SET"/>
    <property type="match status" value="1"/>
</dbReference>
<accession>A0AB34J4A9</accession>
<dbReference type="SMART" id="SM00468">
    <property type="entry name" value="PreSET"/>
    <property type="match status" value="1"/>
</dbReference>
<protein>
    <recommendedName>
        <fullName evidence="12">Histone-lysine N-methyltransferase</fullName>
    </recommendedName>
</protein>
<dbReference type="Proteomes" id="UP001515480">
    <property type="component" value="Unassembled WGS sequence"/>
</dbReference>
<dbReference type="PANTHER" id="PTHR46223">
    <property type="entry name" value="HISTONE-LYSINE N-METHYLTRANSFERASE SUV39H"/>
    <property type="match status" value="1"/>
</dbReference>
<dbReference type="InterPro" id="IPR050973">
    <property type="entry name" value="H3K9_Histone-Lys_N-MTase"/>
</dbReference>
<keyword evidence="4" id="KW-0808">Transferase</keyword>
<dbReference type="PROSITE" id="PS50280">
    <property type="entry name" value="SET"/>
    <property type="match status" value="1"/>
</dbReference>
<dbReference type="GO" id="GO:0005634">
    <property type="term" value="C:nucleus"/>
    <property type="evidence" value="ECO:0007669"/>
    <property type="project" value="InterPro"/>
</dbReference>
<evidence type="ECO:0000256" key="4">
    <source>
        <dbReference type="ARBA" id="ARBA00022679"/>
    </source>
</evidence>
<keyword evidence="2" id="KW-0158">Chromosome</keyword>
<dbReference type="GO" id="GO:0042054">
    <property type="term" value="F:histone methyltransferase activity"/>
    <property type="evidence" value="ECO:0007669"/>
    <property type="project" value="InterPro"/>
</dbReference>
<evidence type="ECO:0008006" key="12">
    <source>
        <dbReference type="Google" id="ProtNLM"/>
    </source>
</evidence>
<keyword evidence="3" id="KW-0489">Methyltransferase</keyword>
<feature type="domain" description="SET" evidence="8">
    <location>
        <begin position="116"/>
        <end position="239"/>
    </location>
</feature>
<dbReference type="GO" id="GO:0032259">
    <property type="term" value="P:methylation"/>
    <property type="evidence" value="ECO:0007669"/>
    <property type="project" value="UniProtKB-KW"/>
</dbReference>
<evidence type="ECO:0000256" key="6">
    <source>
        <dbReference type="ARBA" id="ARBA00022723"/>
    </source>
</evidence>
<evidence type="ECO:0000256" key="1">
    <source>
        <dbReference type="ARBA" id="ARBA00004286"/>
    </source>
</evidence>
<evidence type="ECO:0000313" key="10">
    <source>
        <dbReference type="EMBL" id="KAL1511796.1"/>
    </source>
</evidence>
<evidence type="ECO:0000313" key="11">
    <source>
        <dbReference type="Proteomes" id="UP001515480"/>
    </source>
</evidence>
<dbReference type="Pfam" id="PF00856">
    <property type="entry name" value="SET"/>
    <property type="match status" value="1"/>
</dbReference>
<dbReference type="EMBL" id="JBGBPQ010000013">
    <property type="protein sequence ID" value="KAL1511796.1"/>
    <property type="molecule type" value="Genomic_DNA"/>
</dbReference>
<feature type="domain" description="Pre-SET" evidence="9">
    <location>
        <begin position="45"/>
        <end position="113"/>
    </location>
</feature>
<dbReference type="PANTHER" id="PTHR46223:SF3">
    <property type="entry name" value="HISTONE-LYSINE N-METHYLTRANSFERASE SET-23"/>
    <property type="match status" value="1"/>
</dbReference>
<evidence type="ECO:0000256" key="5">
    <source>
        <dbReference type="ARBA" id="ARBA00022691"/>
    </source>
</evidence>
<dbReference type="InterPro" id="IPR007728">
    <property type="entry name" value="Pre-SET_dom"/>
</dbReference>
<sequence length="273" mass="29102">MLLDDLSRGAEKVPVRLIGDLPPPLMTYIRTCHSADSRSHAAELVGCRCEGMCLPASPCDCLGGTPCAYDEERRLRAITEPPADDGRAAPLIIECTDACCCSHRCANRVVSAGLTVPLQVFATAARGWGLRTLAPIRRGAFVCEYAGELLSSGEAACRRARRGAACNYILTVREHLPGGQVVRTTIDPTDAGNVGRFINHSCDPNLRAFVVRAGSLVPRVALFAVRDIEELQELTMFYGDGAGSTATPLATAGRTKCLCAEPCCTGFLPCDTD</sequence>
<gene>
    <name evidence="10" type="ORF">AB1Y20_005082</name>
</gene>